<comment type="subcellular location">
    <subcellularLocation>
        <location evidence="1">Golgi apparatus membrane</location>
        <topology evidence="1">Single-pass type II membrane protein</topology>
    </subcellularLocation>
</comment>
<dbReference type="KEGG" id="egt:105961116"/>
<dbReference type="GO" id="GO:0033843">
    <property type="term" value="F:xyloglucan 6-xylosyltransferase activity"/>
    <property type="evidence" value="ECO:0000318"/>
    <property type="project" value="GO_Central"/>
</dbReference>
<dbReference type="GO" id="GO:0016758">
    <property type="term" value="F:hexosyltransferase activity"/>
    <property type="evidence" value="ECO:0000318"/>
    <property type="project" value="GO_Central"/>
</dbReference>
<organism evidence="13 14">
    <name type="scientific">Erythranthe guttata</name>
    <name type="common">Yellow monkey flower</name>
    <name type="synonym">Mimulus guttatus</name>
    <dbReference type="NCBI Taxonomy" id="4155"/>
    <lineage>
        <taxon>Eukaryota</taxon>
        <taxon>Viridiplantae</taxon>
        <taxon>Streptophyta</taxon>
        <taxon>Embryophyta</taxon>
        <taxon>Tracheophyta</taxon>
        <taxon>Spermatophyta</taxon>
        <taxon>Magnoliopsida</taxon>
        <taxon>eudicotyledons</taxon>
        <taxon>Gunneridae</taxon>
        <taxon>Pentapetalae</taxon>
        <taxon>asterids</taxon>
        <taxon>lamiids</taxon>
        <taxon>Lamiales</taxon>
        <taxon>Phrymaceae</taxon>
        <taxon>Erythranthe</taxon>
    </lineage>
</organism>
<dbReference type="InterPro" id="IPR008630">
    <property type="entry name" value="Glyco_trans_34"/>
</dbReference>
<dbReference type="GO" id="GO:0035252">
    <property type="term" value="F:UDP-xylosyltransferase activity"/>
    <property type="evidence" value="ECO:0000318"/>
    <property type="project" value="GO_Central"/>
</dbReference>
<evidence type="ECO:0000256" key="4">
    <source>
        <dbReference type="ARBA" id="ARBA00022679"/>
    </source>
</evidence>
<keyword evidence="6" id="KW-0735">Signal-anchor</keyword>
<proteinExistence type="inferred from homology"/>
<protein>
    <recommendedName>
        <fullName evidence="12">xyloglucan 6-xylosyltransferase</fullName>
        <ecNumber evidence="12">2.4.2.39</ecNumber>
    </recommendedName>
</protein>
<dbReference type="AlphaFoldDB" id="A0A022RZQ3"/>
<dbReference type="Proteomes" id="UP000030748">
    <property type="component" value="Unassembled WGS sequence"/>
</dbReference>
<evidence type="ECO:0000313" key="14">
    <source>
        <dbReference type="Proteomes" id="UP000030748"/>
    </source>
</evidence>
<keyword evidence="10" id="KW-0325">Glycoprotein</keyword>
<dbReference type="PANTHER" id="PTHR31311">
    <property type="entry name" value="XYLOGLUCAN 6-XYLOSYLTRANSFERASE 5-RELATED-RELATED"/>
    <property type="match status" value="1"/>
</dbReference>
<evidence type="ECO:0000256" key="3">
    <source>
        <dbReference type="ARBA" id="ARBA00022676"/>
    </source>
</evidence>
<dbReference type="EMBL" id="KI630180">
    <property type="protein sequence ID" value="EYU45549.1"/>
    <property type="molecule type" value="Genomic_DNA"/>
</dbReference>
<evidence type="ECO:0000256" key="5">
    <source>
        <dbReference type="ARBA" id="ARBA00022692"/>
    </source>
</evidence>
<keyword evidence="5" id="KW-0812">Transmembrane</keyword>
<sequence>MLGRLLSPRRSRQFHRLASNGKITLLCLFLTVVTLREDLGAGKSGTPEKDLDEIRDTSSYIRRRAEPRRVLEDVPVTTQGRRSKDTYVSGSNSYADFDITKILKDDDDGVDEFQRDPSQPYSLGPKISNWDSQRSQWLKKNPNSPNFIAENKPRVLLVTGSSPKPCENPVGDHYLLKSIKNKIDYCRLHGIEIFYNMALLDAEMAGFWAKLPLIRKLLLSHPEVEFLWWMDSDAMFTDMAFEVPWERYKDHNFVMHGWNHMVYEHKNWIGLNTGSFLLRNCQWSLDILDTWAPMGPKGKIREEAGEILTRELKDRPVFEADDQSAMVYILATQKEKWGDKVYLENWYFLHGYWGILVDKFEEMIENYHPGLGDHRWPLVTHFVGCKPCGKFKDYYSVEKCLKQMDRAFNFGDNQILQMYGFTHKSLESKRVKRVRNETSNPREVRDELGLLHPAFKAAKM</sequence>
<keyword evidence="4" id="KW-0808">Transferase</keyword>
<evidence type="ECO:0000256" key="8">
    <source>
        <dbReference type="ARBA" id="ARBA00023034"/>
    </source>
</evidence>
<evidence type="ECO:0000256" key="6">
    <source>
        <dbReference type="ARBA" id="ARBA00022968"/>
    </source>
</evidence>
<dbReference type="FunFam" id="3.90.550.10:FF:000032">
    <property type="entry name" value="xyloglucan 6-xylosyltransferase 2"/>
    <property type="match status" value="1"/>
</dbReference>
<gene>
    <name evidence="13" type="ORF">MIMGU_mgv1a027105mg</name>
</gene>
<dbReference type="EC" id="2.4.2.39" evidence="12"/>
<keyword evidence="9" id="KW-0472">Membrane</keyword>
<evidence type="ECO:0000256" key="7">
    <source>
        <dbReference type="ARBA" id="ARBA00022989"/>
    </source>
</evidence>
<evidence type="ECO:0000256" key="2">
    <source>
        <dbReference type="ARBA" id="ARBA00005664"/>
    </source>
</evidence>
<reference evidence="13 14" key="1">
    <citation type="journal article" date="2013" name="Proc. Natl. Acad. Sci. U.S.A.">
        <title>Fine-scale variation in meiotic recombination in Mimulus inferred from population shotgun sequencing.</title>
        <authorList>
            <person name="Hellsten U."/>
            <person name="Wright K.M."/>
            <person name="Jenkins J."/>
            <person name="Shu S."/>
            <person name="Yuan Y."/>
            <person name="Wessler S.R."/>
            <person name="Schmutz J."/>
            <person name="Willis J.H."/>
            <person name="Rokhsar D.S."/>
        </authorList>
    </citation>
    <scope>NUCLEOTIDE SEQUENCE [LARGE SCALE GENOMIC DNA]</scope>
    <source>
        <strain evidence="14">cv. DUN x IM62</strain>
    </source>
</reference>
<dbReference type="Pfam" id="PF05637">
    <property type="entry name" value="Glyco_transf_34"/>
    <property type="match status" value="1"/>
</dbReference>
<keyword evidence="8" id="KW-0333">Golgi apparatus</keyword>
<evidence type="ECO:0000313" key="13">
    <source>
        <dbReference type="EMBL" id="EYU45549.1"/>
    </source>
</evidence>
<dbReference type="OMA" id="QKERWAD"/>
<keyword evidence="14" id="KW-1185">Reference proteome</keyword>
<dbReference type="STRING" id="4155.A0A022RZQ3"/>
<dbReference type="InterPro" id="IPR029044">
    <property type="entry name" value="Nucleotide-diphossugar_trans"/>
</dbReference>
<keyword evidence="3" id="KW-0328">Glycosyltransferase</keyword>
<comment type="similarity">
    <text evidence="2">Belongs to the glycosyltransferase 34 family.</text>
</comment>
<accession>A0A022RZQ3</accession>
<dbReference type="GO" id="GO:0009969">
    <property type="term" value="P:xyloglucan biosynthetic process"/>
    <property type="evidence" value="ECO:0000318"/>
    <property type="project" value="GO_Central"/>
</dbReference>
<dbReference type="PANTHER" id="PTHR31311:SF5">
    <property type="entry name" value="XYLOGLUCAN 6-XYLOSYLTRANSFERASE 2"/>
    <property type="match status" value="1"/>
</dbReference>
<evidence type="ECO:0000256" key="12">
    <source>
        <dbReference type="ARBA" id="ARBA00066326"/>
    </source>
</evidence>
<keyword evidence="7" id="KW-1133">Transmembrane helix</keyword>
<dbReference type="PhylomeDB" id="A0A022RZQ3"/>
<dbReference type="GO" id="GO:0000139">
    <property type="term" value="C:Golgi membrane"/>
    <property type="evidence" value="ECO:0007669"/>
    <property type="project" value="UniProtKB-SubCell"/>
</dbReference>
<evidence type="ECO:0000256" key="1">
    <source>
        <dbReference type="ARBA" id="ARBA00004323"/>
    </source>
</evidence>
<dbReference type="OrthoDB" id="205108at2759"/>
<evidence type="ECO:0000256" key="11">
    <source>
        <dbReference type="ARBA" id="ARBA00051628"/>
    </source>
</evidence>
<evidence type="ECO:0000256" key="10">
    <source>
        <dbReference type="ARBA" id="ARBA00023180"/>
    </source>
</evidence>
<dbReference type="eggNOG" id="KOG4748">
    <property type="taxonomic scope" value="Eukaryota"/>
</dbReference>
<evidence type="ECO:0000256" key="9">
    <source>
        <dbReference type="ARBA" id="ARBA00023136"/>
    </source>
</evidence>
<comment type="catalytic activity">
    <reaction evidence="11">
        <text>Transfers an alpha-D-xylosyl residue from UDP-D-xylose to a glucose residue in xyloglucan, forming an alpha-(1-&gt;6)-D-xylosyl-D-glucose linkage.</text>
        <dbReference type="EC" id="2.4.2.39"/>
    </reaction>
</comment>
<name>A0A022RZQ3_ERYGU</name>
<dbReference type="Gene3D" id="3.90.550.10">
    <property type="entry name" value="Spore Coat Polysaccharide Biosynthesis Protein SpsA, Chain A"/>
    <property type="match status" value="1"/>
</dbReference>